<gene>
    <name evidence="10" type="ORF">MM817_02046</name>
</gene>
<keyword evidence="7" id="KW-0479">Metal-binding</keyword>
<accession>A0A9X1VAI9</accession>
<comment type="cofactor">
    <cofactor evidence="3">
        <name>Zn(2+)</name>
        <dbReference type="ChEBI" id="CHEBI:29105"/>
    </cofactor>
</comment>
<sequence length="74" mass="8538">MNEFQERLAKYAELIVKLGVDVQSGQEVLIRAPLFGSELVHKITELAYAQGAKRVHVEWEDAELDRLMRMQHAM</sequence>
<dbReference type="GO" id="GO:0006508">
    <property type="term" value="P:proteolysis"/>
    <property type="evidence" value="ECO:0007669"/>
    <property type="project" value="UniProtKB-KW"/>
</dbReference>
<evidence type="ECO:0000256" key="6">
    <source>
        <dbReference type="ARBA" id="ARBA00022670"/>
    </source>
</evidence>
<dbReference type="PANTHER" id="PTHR34448:SF3">
    <property type="entry name" value="AMINOPEPTIDASE AMPS"/>
    <property type="match status" value="1"/>
</dbReference>
<dbReference type="Proteomes" id="UP001139263">
    <property type="component" value="Unassembled WGS sequence"/>
</dbReference>
<dbReference type="InterPro" id="IPR000787">
    <property type="entry name" value="Peptidase_M29"/>
</dbReference>
<dbReference type="Gene3D" id="3.40.1830.10">
    <property type="entry name" value="Thermophilic metalloprotease (M29)"/>
    <property type="match status" value="1"/>
</dbReference>
<keyword evidence="8 10" id="KW-0378">Hydrolase</keyword>
<evidence type="ECO:0000313" key="10">
    <source>
        <dbReference type="EMBL" id="MCI0183755.1"/>
    </source>
</evidence>
<keyword evidence="9" id="KW-0482">Metalloprotease</keyword>
<dbReference type="RefSeq" id="WP_241714425.1">
    <property type="nucleotide sequence ID" value="NZ_JALBUF010000006.1"/>
</dbReference>
<dbReference type="GO" id="GO:0008237">
    <property type="term" value="F:metallopeptidase activity"/>
    <property type="evidence" value="ECO:0007669"/>
    <property type="project" value="UniProtKB-KW"/>
</dbReference>
<evidence type="ECO:0000313" key="11">
    <source>
        <dbReference type="Proteomes" id="UP001139263"/>
    </source>
</evidence>
<evidence type="ECO:0000256" key="8">
    <source>
        <dbReference type="ARBA" id="ARBA00022801"/>
    </source>
</evidence>
<organism evidence="10 11">
    <name type="scientific">Sulfoacidibacillus ferrooxidans</name>
    <dbReference type="NCBI Taxonomy" id="2005001"/>
    <lineage>
        <taxon>Bacteria</taxon>
        <taxon>Bacillati</taxon>
        <taxon>Bacillota</taxon>
        <taxon>Bacilli</taxon>
        <taxon>Bacillales</taxon>
        <taxon>Alicyclobacillaceae</taxon>
        <taxon>Sulfoacidibacillus</taxon>
    </lineage>
</organism>
<dbReference type="AlphaFoldDB" id="A0A9X1VAI9"/>
<protein>
    <submittedName>
        <fullName evidence="10">Aminopeptidase 2</fullName>
        <ecNumber evidence="10">3.4.11.-</ecNumber>
    </submittedName>
</protein>
<comment type="cofactor">
    <cofactor evidence="2">
        <name>Mg(2+)</name>
        <dbReference type="ChEBI" id="CHEBI:18420"/>
    </cofactor>
</comment>
<evidence type="ECO:0000256" key="4">
    <source>
        <dbReference type="ARBA" id="ARBA00008236"/>
    </source>
</evidence>
<evidence type="ECO:0000256" key="9">
    <source>
        <dbReference type="ARBA" id="ARBA00023049"/>
    </source>
</evidence>
<dbReference type="SUPFAM" id="SSF144052">
    <property type="entry name" value="Thermophilic metalloprotease-like"/>
    <property type="match status" value="1"/>
</dbReference>
<dbReference type="InterPro" id="IPR052170">
    <property type="entry name" value="M29_Exopeptidase"/>
</dbReference>
<comment type="cofactor">
    <cofactor evidence="1">
        <name>Co(2+)</name>
        <dbReference type="ChEBI" id="CHEBI:48828"/>
    </cofactor>
</comment>
<dbReference type="PANTHER" id="PTHR34448">
    <property type="entry name" value="AMINOPEPTIDASE"/>
    <property type="match status" value="1"/>
</dbReference>
<dbReference type="GO" id="GO:0046872">
    <property type="term" value="F:metal ion binding"/>
    <property type="evidence" value="ECO:0007669"/>
    <property type="project" value="UniProtKB-KW"/>
</dbReference>
<evidence type="ECO:0000256" key="3">
    <source>
        <dbReference type="ARBA" id="ARBA00001947"/>
    </source>
</evidence>
<dbReference type="GO" id="GO:0004177">
    <property type="term" value="F:aminopeptidase activity"/>
    <property type="evidence" value="ECO:0007669"/>
    <property type="project" value="UniProtKB-KW"/>
</dbReference>
<dbReference type="Pfam" id="PF02073">
    <property type="entry name" value="Peptidase_M29"/>
    <property type="match status" value="1"/>
</dbReference>
<dbReference type="InterPro" id="IPR035097">
    <property type="entry name" value="M29_N-terminal"/>
</dbReference>
<dbReference type="EC" id="3.4.11.-" evidence="10"/>
<evidence type="ECO:0000256" key="2">
    <source>
        <dbReference type="ARBA" id="ARBA00001946"/>
    </source>
</evidence>
<evidence type="ECO:0000256" key="5">
    <source>
        <dbReference type="ARBA" id="ARBA00022438"/>
    </source>
</evidence>
<keyword evidence="5 10" id="KW-0031">Aminopeptidase</keyword>
<evidence type="ECO:0000256" key="7">
    <source>
        <dbReference type="ARBA" id="ARBA00022723"/>
    </source>
</evidence>
<proteinExistence type="inferred from homology"/>
<dbReference type="EMBL" id="JALBUF010000006">
    <property type="protein sequence ID" value="MCI0183755.1"/>
    <property type="molecule type" value="Genomic_DNA"/>
</dbReference>
<keyword evidence="6" id="KW-0645">Protease</keyword>
<evidence type="ECO:0000256" key="1">
    <source>
        <dbReference type="ARBA" id="ARBA00001941"/>
    </source>
</evidence>
<comment type="similarity">
    <text evidence="4">Belongs to the peptidase M29 family.</text>
</comment>
<keyword evidence="11" id="KW-1185">Reference proteome</keyword>
<comment type="caution">
    <text evidence="10">The sequence shown here is derived from an EMBL/GenBank/DDBJ whole genome shotgun (WGS) entry which is preliminary data.</text>
</comment>
<reference evidence="10" key="1">
    <citation type="submission" date="2022-03" db="EMBL/GenBank/DDBJ databases">
        <title>Draft Genome Sequence of Firmicute Strain S0AB, a Heterotrophic Iron/Sulfur-Oxidizing Extreme Acidophile.</title>
        <authorList>
            <person name="Vergara E."/>
            <person name="Pakostova E."/>
            <person name="Johnson D.B."/>
            <person name="Holmes D.S."/>
        </authorList>
    </citation>
    <scope>NUCLEOTIDE SEQUENCE</scope>
    <source>
        <strain evidence="10">S0AB</strain>
    </source>
</reference>
<name>A0A9X1VAI9_9BACL</name>